<evidence type="ECO:0000313" key="9">
    <source>
        <dbReference type="Proteomes" id="UP001177212"/>
    </source>
</evidence>
<evidence type="ECO:0000259" key="6">
    <source>
        <dbReference type="Pfam" id="PF00669"/>
    </source>
</evidence>
<organism evidence="8 9">
    <name type="scientific">Pseudoalteromonas marina</name>
    <dbReference type="NCBI Taxonomy" id="267375"/>
    <lineage>
        <taxon>Bacteria</taxon>
        <taxon>Pseudomonadati</taxon>
        <taxon>Pseudomonadota</taxon>
        <taxon>Gammaproteobacteria</taxon>
        <taxon>Alteromonadales</taxon>
        <taxon>Pseudoalteromonadaceae</taxon>
        <taxon>Pseudoalteromonas</taxon>
    </lineage>
</organism>
<keyword evidence="8" id="KW-0969">Cilium</keyword>
<dbReference type="PANTHER" id="PTHR42792:SF1">
    <property type="entry name" value="FLAGELLAR HOOK-ASSOCIATED PROTEIN 3"/>
    <property type="match status" value="1"/>
</dbReference>
<keyword evidence="9" id="KW-1185">Reference proteome</keyword>
<dbReference type="NCBIfam" id="TIGR02550">
    <property type="entry name" value="flagell_flgL"/>
    <property type="match status" value="1"/>
</dbReference>
<dbReference type="SUPFAM" id="SSF64518">
    <property type="entry name" value="Phase 1 flagellin"/>
    <property type="match status" value="1"/>
</dbReference>
<dbReference type="InterPro" id="IPR013384">
    <property type="entry name" value="Flagell_FlgL"/>
</dbReference>
<keyword evidence="5" id="KW-0975">Bacterial flagellum</keyword>
<evidence type="ECO:0000256" key="1">
    <source>
        <dbReference type="ARBA" id="ARBA00004365"/>
    </source>
</evidence>
<dbReference type="Pfam" id="PF00700">
    <property type="entry name" value="Flagellin_C"/>
    <property type="match status" value="1"/>
</dbReference>
<proteinExistence type="inferred from homology"/>
<evidence type="ECO:0000256" key="5">
    <source>
        <dbReference type="ARBA" id="ARBA00023143"/>
    </source>
</evidence>
<keyword evidence="8" id="KW-0966">Cell projection</keyword>
<dbReference type="PANTHER" id="PTHR42792">
    <property type="entry name" value="FLAGELLIN"/>
    <property type="match status" value="1"/>
</dbReference>
<evidence type="ECO:0000259" key="7">
    <source>
        <dbReference type="Pfam" id="PF00700"/>
    </source>
</evidence>
<evidence type="ECO:0000256" key="4">
    <source>
        <dbReference type="ARBA" id="ARBA00022525"/>
    </source>
</evidence>
<comment type="similarity">
    <text evidence="3">Belongs to the bacterial flagellin family.</text>
</comment>
<evidence type="ECO:0000313" key="8">
    <source>
        <dbReference type="EMBL" id="MDP2563353.1"/>
    </source>
</evidence>
<reference evidence="8" key="1">
    <citation type="submission" date="2023-07" db="EMBL/GenBank/DDBJ databases">
        <title>Genome content predicts the carbon catabolic preferences of heterotrophic bacteria.</title>
        <authorList>
            <person name="Gralka M."/>
        </authorList>
    </citation>
    <scope>NUCLEOTIDE SEQUENCE</scope>
    <source>
        <strain evidence="8">4G09</strain>
    </source>
</reference>
<accession>A0ABT9F999</accession>
<keyword evidence="8" id="KW-0282">Flagellum</keyword>
<name>A0ABT9F999_9GAMM</name>
<dbReference type="RefSeq" id="WP_305470934.1">
    <property type="nucleotide sequence ID" value="NZ_JAUYVT010000001.1"/>
</dbReference>
<dbReference type="Pfam" id="PF00669">
    <property type="entry name" value="Flagellin_N"/>
    <property type="match status" value="1"/>
</dbReference>
<keyword evidence="4" id="KW-0964">Secreted</keyword>
<comment type="subcellular location">
    <subcellularLocation>
        <location evidence="1">Bacterial flagellum</location>
    </subcellularLocation>
    <subcellularLocation>
        <location evidence="2">Secreted</location>
    </subcellularLocation>
</comment>
<dbReference type="Proteomes" id="UP001177212">
    <property type="component" value="Unassembled WGS sequence"/>
</dbReference>
<dbReference type="InterPro" id="IPR046358">
    <property type="entry name" value="Flagellin_C"/>
</dbReference>
<feature type="domain" description="Flagellin C-terminal" evidence="7">
    <location>
        <begin position="330"/>
        <end position="410"/>
    </location>
</feature>
<evidence type="ECO:0000256" key="3">
    <source>
        <dbReference type="ARBA" id="ARBA00005709"/>
    </source>
</evidence>
<feature type="domain" description="Flagellin N-terminal" evidence="6">
    <location>
        <begin position="4"/>
        <end position="140"/>
    </location>
</feature>
<dbReference type="EMBL" id="JAUYVT010000001">
    <property type="protein sequence ID" value="MDP2563353.1"/>
    <property type="molecule type" value="Genomic_DNA"/>
</dbReference>
<protein>
    <submittedName>
        <fullName evidence="8">Flagellar hook-associated protein FlgL</fullName>
    </submittedName>
</protein>
<gene>
    <name evidence="8" type="primary">flgL</name>
    <name evidence="8" type="ORF">Q8W34_01810</name>
</gene>
<comment type="caution">
    <text evidence="8">The sequence shown here is derived from an EMBL/GenBank/DDBJ whole genome shotgun (WGS) entry which is preliminary data.</text>
</comment>
<sequence>MRLSNNLMYQSSLNSILNNQQNVSKAQEQVNTQKRVLTASDDPAAASRALQYTDRIQSNEQYSKNITMLNSRLNIEEGALENIKSALERAHTLTIQSGNGVYSAADREGLAEEIKALQSTVLDLMNSKTEDGKYIFSGYQDNTQTYSLDSSTGLYVYGGDQGQHMIKIAEGVDIKSSDNGFDAFEKVDARLDVVSNDGVVSGGITSSKVYVTEQGQFDTFHKQNYNPDPAAAAGANTINVITTAGSPNTYQIEQAGTILATGNINDSVIKFAGMEISVTPVATGQIDITLEAPKKENVLNSMSELIAGLTNPALTEEEFEQVIADSLVQISNAKNNVSLTQAGLGGRINTAEKVLQSNTDLDINNKSARSDLVDIDITEAITELTKQETALQASQATFGRLANLSLFDYL</sequence>
<dbReference type="InterPro" id="IPR001029">
    <property type="entry name" value="Flagellin_N"/>
</dbReference>
<dbReference type="Gene3D" id="1.20.1330.10">
    <property type="entry name" value="f41 fragment of flagellin, N-terminal domain"/>
    <property type="match status" value="2"/>
</dbReference>
<evidence type="ECO:0000256" key="2">
    <source>
        <dbReference type="ARBA" id="ARBA00004613"/>
    </source>
</evidence>
<dbReference type="InterPro" id="IPR001492">
    <property type="entry name" value="Flagellin"/>
</dbReference>